<protein>
    <recommendedName>
        <fullName evidence="5">tRNA pseudouridine synthase B</fullName>
        <ecNumber evidence="5">5.4.99.25</ecNumber>
    </recommendedName>
    <alternativeName>
        <fullName evidence="5">tRNA pseudouridine(55) synthase</fullName>
        <shortName evidence="5">Psi55 synthase</shortName>
    </alternativeName>
    <alternativeName>
        <fullName evidence="5">tRNA pseudouridylate synthase</fullName>
    </alternativeName>
    <alternativeName>
        <fullName evidence="5">tRNA-uridine isomerase</fullName>
    </alternativeName>
</protein>
<evidence type="ECO:0000256" key="4">
    <source>
        <dbReference type="ARBA" id="ARBA00023235"/>
    </source>
</evidence>
<dbReference type="PANTHER" id="PTHR13767:SF2">
    <property type="entry name" value="PSEUDOURIDYLATE SYNTHASE TRUB1"/>
    <property type="match status" value="1"/>
</dbReference>
<evidence type="ECO:0000256" key="1">
    <source>
        <dbReference type="ARBA" id="ARBA00000385"/>
    </source>
</evidence>
<keyword evidence="10" id="KW-1185">Reference proteome</keyword>
<sequence length="313" mass="32519">MRPGVLVVDKPAGPTSFEVVRRIRRALGAARAGHAGTLDPAATGVLAICVEDGVKLQQFLSDGDKAYDAAVAFGAATSTEDADGEVTARGDASALTEDALRAALAGLTGDIEQVPPMYSAVRVGGRRLHEVARAGETVDRTPRRVRVHALELGGLDAAPGPDGLRRARVAVRCGKGTYVRTLAADLGRALGVPAHLAALRRTMASGFDLSRAIGLEDAEALARDHGREALAERIVPMADALGALGAIRLGEREAWDLVHGRPVPRPPGAPGVVRALAPDGRLVAVCAPGEGRLRTLRVFLGPSDLRAGPAQNR</sequence>
<dbReference type="InterPro" id="IPR014780">
    <property type="entry name" value="tRNA_psdUridine_synth_TruB"/>
</dbReference>
<dbReference type="InterPro" id="IPR036974">
    <property type="entry name" value="PUA_sf"/>
</dbReference>
<comment type="function">
    <text evidence="5">Responsible for synthesis of pseudouridine from uracil-55 in the psi GC loop of transfer RNAs.</text>
</comment>
<evidence type="ECO:0000259" key="8">
    <source>
        <dbReference type="Pfam" id="PF16198"/>
    </source>
</evidence>
<dbReference type="InterPro" id="IPR015947">
    <property type="entry name" value="PUA-like_sf"/>
</dbReference>
<dbReference type="GO" id="GO:0003723">
    <property type="term" value="F:RNA binding"/>
    <property type="evidence" value="ECO:0007669"/>
    <property type="project" value="InterPro"/>
</dbReference>
<dbReference type="PANTHER" id="PTHR13767">
    <property type="entry name" value="TRNA-PSEUDOURIDINE SYNTHASE"/>
    <property type="match status" value="1"/>
</dbReference>
<feature type="domain" description="tRNA pseudouridine synthase II TruB subfamily 2 C-terminal" evidence="7">
    <location>
        <begin position="246"/>
        <end position="299"/>
    </location>
</feature>
<dbReference type="KEGG" id="acp:A2cp1_1233"/>
<dbReference type="Gene3D" id="2.30.130.10">
    <property type="entry name" value="PUA domain"/>
    <property type="match status" value="1"/>
</dbReference>
<dbReference type="GO" id="GO:1990481">
    <property type="term" value="P:mRNA pseudouridine synthesis"/>
    <property type="evidence" value="ECO:0007669"/>
    <property type="project" value="TreeGrafter"/>
</dbReference>
<dbReference type="SUPFAM" id="SSF55120">
    <property type="entry name" value="Pseudouridine synthase"/>
    <property type="match status" value="1"/>
</dbReference>
<evidence type="ECO:0000256" key="2">
    <source>
        <dbReference type="ARBA" id="ARBA00005642"/>
    </source>
</evidence>
<dbReference type="EMBL" id="CP001359">
    <property type="protein sequence ID" value="ACL64577.1"/>
    <property type="molecule type" value="Genomic_DNA"/>
</dbReference>
<gene>
    <name evidence="5" type="primary">truB</name>
    <name evidence="9" type="ordered locus">A2cp1_1233</name>
</gene>
<dbReference type="CDD" id="cd02573">
    <property type="entry name" value="PseudoU_synth_EcTruB"/>
    <property type="match status" value="1"/>
</dbReference>
<dbReference type="AlphaFoldDB" id="B8JFY9"/>
<accession>B8JFY9</accession>
<dbReference type="EC" id="5.4.99.25" evidence="5"/>
<evidence type="ECO:0000313" key="9">
    <source>
        <dbReference type="EMBL" id="ACL64577.1"/>
    </source>
</evidence>
<name>B8JFY9_ANAD2</name>
<keyword evidence="3 5" id="KW-0819">tRNA processing</keyword>
<feature type="domain" description="Pseudouridine synthase II N-terminal" evidence="6">
    <location>
        <begin position="24"/>
        <end position="179"/>
    </location>
</feature>
<feature type="domain" description="tRNA pseudouridylate synthase B C-terminal" evidence="8">
    <location>
        <begin position="180"/>
        <end position="241"/>
    </location>
</feature>
<dbReference type="GO" id="GO:0031119">
    <property type="term" value="P:tRNA pseudouridine synthesis"/>
    <property type="evidence" value="ECO:0007669"/>
    <property type="project" value="UniProtKB-UniRule"/>
</dbReference>
<dbReference type="GO" id="GO:0160148">
    <property type="term" value="F:tRNA pseudouridine(55) synthase activity"/>
    <property type="evidence" value="ECO:0007669"/>
    <property type="project" value="UniProtKB-EC"/>
</dbReference>
<dbReference type="NCBIfam" id="TIGR00431">
    <property type="entry name" value="TruB"/>
    <property type="match status" value="1"/>
</dbReference>
<feature type="active site" description="Nucleophile" evidence="5">
    <location>
        <position position="39"/>
    </location>
</feature>
<comment type="catalytic activity">
    <reaction evidence="1 5">
        <text>uridine(55) in tRNA = pseudouridine(55) in tRNA</text>
        <dbReference type="Rhea" id="RHEA:42532"/>
        <dbReference type="Rhea" id="RHEA-COMP:10101"/>
        <dbReference type="Rhea" id="RHEA-COMP:10102"/>
        <dbReference type="ChEBI" id="CHEBI:65314"/>
        <dbReference type="ChEBI" id="CHEBI:65315"/>
        <dbReference type="EC" id="5.4.99.25"/>
    </reaction>
</comment>
<dbReference type="Proteomes" id="UP000007089">
    <property type="component" value="Chromosome"/>
</dbReference>
<dbReference type="SUPFAM" id="SSF88697">
    <property type="entry name" value="PUA domain-like"/>
    <property type="match status" value="1"/>
</dbReference>
<dbReference type="HOGENOM" id="CLU_032087_0_1_7"/>
<evidence type="ECO:0000256" key="5">
    <source>
        <dbReference type="HAMAP-Rule" id="MF_01080"/>
    </source>
</evidence>
<dbReference type="Gene3D" id="3.30.2350.10">
    <property type="entry name" value="Pseudouridine synthase"/>
    <property type="match status" value="1"/>
</dbReference>
<evidence type="ECO:0000256" key="3">
    <source>
        <dbReference type="ARBA" id="ARBA00022694"/>
    </source>
</evidence>
<keyword evidence="4 5" id="KW-0413">Isomerase</keyword>
<evidence type="ECO:0000313" key="10">
    <source>
        <dbReference type="Proteomes" id="UP000007089"/>
    </source>
</evidence>
<dbReference type="InterPro" id="IPR020103">
    <property type="entry name" value="PsdUridine_synth_cat_dom_sf"/>
</dbReference>
<reference evidence="9" key="1">
    <citation type="submission" date="2009-01" db="EMBL/GenBank/DDBJ databases">
        <title>Complete sequence of Anaeromyxobacter dehalogenans 2CP-1.</title>
        <authorList>
            <consortium name="US DOE Joint Genome Institute"/>
            <person name="Lucas S."/>
            <person name="Copeland A."/>
            <person name="Lapidus A."/>
            <person name="Glavina del Rio T."/>
            <person name="Dalin E."/>
            <person name="Tice H."/>
            <person name="Bruce D."/>
            <person name="Goodwin L."/>
            <person name="Pitluck S."/>
            <person name="Saunders E."/>
            <person name="Brettin T."/>
            <person name="Detter J.C."/>
            <person name="Han C."/>
            <person name="Larimer F."/>
            <person name="Land M."/>
            <person name="Hauser L."/>
            <person name="Kyrpides N."/>
            <person name="Ovchinnikova G."/>
            <person name="Beliaev A.S."/>
            <person name="Richardson P."/>
        </authorList>
    </citation>
    <scope>NUCLEOTIDE SEQUENCE</scope>
    <source>
        <strain evidence="9">2CP-1</strain>
    </source>
</reference>
<dbReference type="RefSeq" id="WP_012632559.1">
    <property type="nucleotide sequence ID" value="NC_011891.1"/>
</dbReference>
<proteinExistence type="inferred from homology"/>
<evidence type="ECO:0000259" key="7">
    <source>
        <dbReference type="Pfam" id="PF09142"/>
    </source>
</evidence>
<dbReference type="HAMAP" id="MF_01080">
    <property type="entry name" value="TruB_bact"/>
    <property type="match status" value="1"/>
</dbReference>
<dbReference type="InterPro" id="IPR032819">
    <property type="entry name" value="TruB_C"/>
</dbReference>
<dbReference type="InterPro" id="IPR002501">
    <property type="entry name" value="PsdUridine_synth_N"/>
</dbReference>
<organism evidence="9 10">
    <name type="scientific">Anaeromyxobacter dehalogenans (strain ATCC BAA-258 / DSM 21875 / 2CP-1)</name>
    <dbReference type="NCBI Taxonomy" id="455488"/>
    <lineage>
        <taxon>Bacteria</taxon>
        <taxon>Pseudomonadati</taxon>
        <taxon>Myxococcota</taxon>
        <taxon>Myxococcia</taxon>
        <taxon>Myxococcales</taxon>
        <taxon>Cystobacterineae</taxon>
        <taxon>Anaeromyxobacteraceae</taxon>
        <taxon>Anaeromyxobacter</taxon>
    </lineage>
</organism>
<dbReference type="Pfam" id="PF09142">
    <property type="entry name" value="TruB_C"/>
    <property type="match status" value="1"/>
</dbReference>
<evidence type="ECO:0000259" key="6">
    <source>
        <dbReference type="Pfam" id="PF01509"/>
    </source>
</evidence>
<dbReference type="Pfam" id="PF01509">
    <property type="entry name" value="TruB_N"/>
    <property type="match status" value="1"/>
</dbReference>
<comment type="similarity">
    <text evidence="2 5">Belongs to the pseudouridine synthase TruB family. Type 1 subfamily.</text>
</comment>
<dbReference type="Pfam" id="PF16198">
    <property type="entry name" value="TruB_C_2"/>
    <property type="match status" value="1"/>
</dbReference>
<dbReference type="InterPro" id="IPR015225">
    <property type="entry name" value="tRNA_psdUridine_synth_fam2_C"/>
</dbReference>